<dbReference type="GO" id="GO:0016887">
    <property type="term" value="F:ATP hydrolysis activity"/>
    <property type="evidence" value="ECO:0007669"/>
    <property type="project" value="InterPro"/>
</dbReference>
<evidence type="ECO:0000313" key="6">
    <source>
        <dbReference type="Proteomes" id="UP000294309"/>
    </source>
</evidence>
<dbReference type="Pfam" id="PF00005">
    <property type="entry name" value="ABC_tran"/>
    <property type="match status" value="1"/>
</dbReference>
<gene>
    <name evidence="5" type="ORF">SGLAD_v1c04540</name>
</gene>
<dbReference type="InterPro" id="IPR017871">
    <property type="entry name" value="ABC_transporter-like_CS"/>
</dbReference>
<proteinExistence type="predicted"/>
<dbReference type="InterPro" id="IPR027417">
    <property type="entry name" value="P-loop_NTPase"/>
</dbReference>
<dbReference type="AlphaFoldDB" id="A0A4P7AIU9"/>
<dbReference type="EMBL" id="CP038013">
    <property type="protein sequence ID" value="QBQ07653.1"/>
    <property type="molecule type" value="Genomic_DNA"/>
</dbReference>
<keyword evidence="6" id="KW-1185">Reference proteome</keyword>
<evidence type="ECO:0000256" key="3">
    <source>
        <dbReference type="ARBA" id="ARBA00022840"/>
    </source>
</evidence>
<feature type="domain" description="ABC transporter" evidence="4">
    <location>
        <begin position="2"/>
        <end position="110"/>
    </location>
</feature>
<keyword evidence="1" id="KW-0813">Transport</keyword>
<dbReference type="RefSeq" id="WP_243831622.1">
    <property type="nucleotide sequence ID" value="NZ_CP038013.1"/>
</dbReference>
<sequence length="187" mass="21604">MGFIKPTEGNIDINSLDAWAKSSLIKDFTGYLPGELAFNNNNSLKDYINFLKIFKNDYYEEEYLNKLATFFELDTNIKLKSMSKGMKQKLAIICSVLFKPKLLILDEPTTGLDPIMQEKFNQLILRLKKEGVTIILCSHIFSEVSKLCDVVGFIKNGKLLEENQIKDWDLKELEKHFLSLYETKGEF</sequence>
<dbReference type="Proteomes" id="UP000294309">
    <property type="component" value="Chromosome"/>
</dbReference>
<evidence type="ECO:0000256" key="1">
    <source>
        <dbReference type="ARBA" id="ARBA00022448"/>
    </source>
</evidence>
<evidence type="ECO:0000256" key="2">
    <source>
        <dbReference type="ARBA" id="ARBA00022741"/>
    </source>
</evidence>
<dbReference type="InterPro" id="IPR051782">
    <property type="entry name" value="ABC_Transporter_VariousFunc"/>
</dbReference>
<dbReference type="SUPFAM" id="SSF52540">
    <property type="entry name" value="P-loop containing nucleoside triphosphate hydrolases"/>
    <property type="match status" value="1"/>
</dbReference>
<organism evidence="5 6">
    <name type="scientific">Spiroplasma gladiatoris</name>
    <dbReference type="NCBI Taxonomy" id="2143"/>
    <lineage>
        <taxon>Bacteria</taxon>
        <taxon>Bacillati</taxon>
        <taxon>Mycoplasmatota</taxon>
        <taxon>Mollicutes</taxon>
        <taxon>Entomoplasmatales</taxon>
        <taxon>Spiroplasmataceae</taxon>
        <taxon>Spiroplasma</taxon>
    </lineage>
</organism>
<dbReference type="Gene3D" id="3.40.50.300">
    <property type="entry name" value="P-loop containing nucleotide triphosphate hydrolases"/>
    <property type="match status" value="1"/>
</dbReference>
<protein>
    <submittedName>
        <fullName evidence="5">ABC transporter ATP-binding protein</fullName>
    </submittedName>
</protein>
<evidence type="ECO:0000313" key="5">
    <source>
        <dbReference type="EMBL" id="QBQ07653.1"/>
    </source>
</evidence>
<dbReference type="PROSITE" id="PS00211">
    <property type="entry name" value="ABC_TRANSPORTER_1"/>
    <property type="match status" value="1"/>
</dbReference>
<dbReference type="PANTHER" id="PTHR42939:SF1">
    <property type="entry name" value="ABC TRANSPORTER ATP-BINDING PROTEIN ALBC-RELATED"/>
    <property type="match status" value="1"/>
</dbReference>
<dbReference type="PANTHER" id="PTHR42939">
    <property type="entry name" value="ABC TRANSPORTER ATP-BINDING PROTEIN ALBC-RELATED"/>
    <property type="match status" value="1"/>
</dbReference>
<name>A0A4P7AIU9_9MOLU</name>
<reference evidence="5 6" key="1">
    <citation type="submission" date="2019-03" db="EMBL/GenBank/DDBJ databases">
        <title>Complete genome sequence of Spiroplasma gladiatoris TG-1 (DSM 22552).</title>
        <authorList>
            <person name="Lin Y.-C."/>
            <person name="Chou L."/>
            <person name="Kuo C.-H."/>
        </authorList>
    </citation>
    <scope>NUCLEOTIDE SEQUENCE [LARGE SCALE GENOMIC DNA]</scope>
    <source>
        <strain evidence="5 6">TG-1</strain>
    </source>
</reference>
<keyword evidence="2" id="KW-0547">Nucleotide-binding</keyword>
<dbReference type="InterPro" id="IPR003439">
    <property type="entry name" value="ABC_transporter-like_ATP-bd"/>
</dbReference>
<accession>A0A4P7AIU9</accession>
<dbReference type="GO" id="GO:0005524">
    <property type="term" value="F:ATP binding"/>
    <property type="evidence" value="ECO:0007669"/>
    <property type="project" value="UniProtKB-KW"/>
</dbReference>
<dbReference type="CDD" id="cd03230">
    <property type="entry name" value="ABC_DR_subfamily_A"/>
    <property type="match status" value="1"/>
</dbReference>
<keyword evidence="3 5" id="KW-0067">ATP-binding</keyword>
<dbReference type="KEGG" id="sgq:SGLAD_v1c04540"/>
<evidence type="ECO:0000259" key="4">
    <source>
        <dbReference type="Pfam" id="PF00005"/>
    </source>
</evidence>